<dbReference type="OrthoDB" id="9762978at2"/>
<name>A0A3N0AHY0_9ACTN</name>
<organism evidence="11 12">
    <name type="scientific">Slackia faecicanis</name>
    <dbReference type="NCBI Taxonomy" id="255723"/>
    <lineage>
        <taxon>Bacteria</taxon>
        <taxon>Bacillati</taxon>
        <taxon>Actinomycetota</taxon>
        <taxon>Coriobacteriia</taxon>
        <taxon>Eggerthellales</taxon>
        <taxon>Eggerthellaceae</taxon>
        <taxon>Slackia</taxon>
    </lineage>
</organism>
<keyword evidence="4" id="KW-1003">Cell membrane</keyword>
<feature type="transmembrane region" description="Helical" evidence="9">
    <location>
        <begin position="239"/>
        <end position="258"/>
    </location>
</feature>
<keyword evidence="6 9" id="KW-1133">Transmembrane helix</keyword>
<evidence type="ECO:0000256" key="1">
    <source>
        <dbReference type="ARBA" id="ARBA00004651"/>
    </source>
</evidence>
<feature type="transmembrane region" description="Helical" evidence="9">
    <location>
        <begin position="16"/>
        <end position="34"/>
    </location>
</feature>
<feature type="transmembrane region" description="Helical" evidence="9">
    <location>
        <begin position="265"/>
        <end position="283"/>
    </location>
</feature>
<feature type="transmembrane region" description="Helical" evidence="9">
    <location>
        <begin position="317"/>
        <end position="334"/>
    </location>
</feature>
<feature type="transmembrane region" description="Helical" evidence="9">
    <location>
        <begin position="171"/>
        <end position="190"/>
    </location>
</feature>
<dbReference type="GO" id="GO:0005886">
    <property type="term" value="C:plasma membrane"/>
    <property type="evidence" value="ECO:0007669"/>
    <property type="project" value="UniProtKB-SubCell"/>
</dbReference>
<keyword evidence="5 9" id="KW-0812">Transmembrane</keyword>
<feature type="transmembrane region" description="Helical" evidence="9">
    <location>
        <begin position="139"/>
        <end position="165"/>
    </location>
</feature>
<dbReference type="PANTHER" id="PTHR33451">
    <property type="entry name" value="MALATE-2H(+)/NA(+)-LACTATE ANTIPORTER"/>
    <property type="match status" value="1"/>
</dbReference>
<reference evidence="12" key="1">
    <citation type="submission" date="2018-05" db="EMBL/GenBank/DDBJ databases">
        <title>Genome Sequencing of selected type strains of the family Eggerthellaceae.</title>
        <authorList>
            <person name="Danylec N."/>
            <person name="Stoll D.A."/>
            <person name="Doetsch A."/>
            <person name="Huch M."/>
        </authorList>
    </citation>
    <scope>NUCLEOTIDE SEQUENCE [LARGE SCALE GENOMIC DNA]</scope>
    <source>
        <strain evidence="12">DSM 17537</strain>
    </source>
</reference>
<comment type="caution">
    <text evidence="11">The sequence shown here is derived from an EMBL/GenBank/DDBJ whole genome shotgun (WGS) entry which is preliminary data.</text>
</comment>
<dbReference type="InterPro" id="IPR018461">
    <property type="entry name" value="Na/H_Antiport_NhaC-like_C"/>
</dbReference>
<evidence type="ECO:0000313" key="12">
    <source>
        <dbReference type="Proteomes" id="UP000267368"/>
    </source>
</evidence>
<evidence type="ECO:0000256" key="4">
    <source>
        <dbReference type="ARBA" id="ARBA00022475"/>
    </source>
</evidence>
<keyword evidence="7 9" id="KW-0472">Membrane</keyword>
<evidence type="ECO:0000256" key="8">
    <source>
        <dbReference type="ARBA" id="ARBA00038435"/>
    </source>
</evidence>
<evidence type="ECO:0000256" key="3">
    <source>
        <dbReference type="ARBA" id="ARBA00022449"/>
    </source>
</evidence>
<evidence type="ECO:0000313" key="11">
    <source>
        <dbReference type="EMBL" id="RNL21636.1"/>
    </source>
</evidence>
<dbReference type="RefSeq" id="WP_123197476.1">
    <property type="nucleotide sequence ID" value="NZ_QICB01000001.1"/>
</dbReference>
<evidence type="ECO:0000259" key="10">
    <source>
        <dbReference type="Pfam" id="PF03553"/>
    </source>
</evidence>
<protein>
    <submittedName>
        <fullName evidence="11">Sodium:proton antiporter</fullName>
    </submittedName>
</protein>
<feature type="transmembrane region" description="Helical" evidence="9">
    <location>
        <begin position="70"/>
        <end position="92"/>
    </location>
</feature>
<dbReference type="PROSITE" id="PS51257">
    <property type="entry name" value="PROKAR_LIPOPROTEIN"/>
    <property type="match status" value="1"/>
</dbReference>
<feature type="transmembrane region" description="Helical" evidence="9">
    <location>
        <begin position="40"/>
        <end position="58"/>
    </location>
</feature>
<dbReference type="AlphaFoldDB" id="A0A3N0AHY0"/>
<dbReference type="Pfam" id="PF03553">
    <property type="entry name" value="Na_H_antiporter"/>
    <property type="match status" value="1"/>
</dbReference>
<evidence type="ECO:0000256" key="5">
    <source>
        <dbReference type="ARBA" id="ARBA00022692"/>
    </source>
</evidence>
<comment type="subcellular location">
    <subcellularLocation>
        <location evidence="1">Cell membrane</location>
        <topology evidence="1">Multi-pass membrane protein</topology>
    </subcellularLocation>
</comment>
<dbReference type="GO" id="GO:0015297">
    <property type="term" value="F:antiporter activity"/>
    <property type="evidence" value="ECO:0007669"/>
    <property type="project" value="UniProtKB-KW"/>
</dbReference>
<gene>
    <name evidence="11" type="ORF">DMP07_02060</name>
</gene>
<proteinExistence type="inferred from homology"/>
<comment type="similarity">
    <text evidence="8">Belongs to the NhaC Na(+)/H(+) (TC 2.A.35) antiporter family.</text>
</comment>
<feature type="transmembrane region" description="Helical" evidence="9">
    <location>
        <begin position="112"/>
        <end position="132"/>
    </location>
</feature>
<sequence>MAEKTKTKKEVKFRHGMLAFGLLAAVMFGCVVGLGSEPQIPMVAGCAIAGAIAMYLGNSFEEVLDGAMKGVLDAMEAVLILMCIGMLVGTWILSGTVPTLIYYGLSVISPELFLPVAFLGTLLVGIVLGSWGAAGTIGIAFMGIAAALDIPLGMAAGAIVAAAYVSEIVSPLTDGPVLCAAIADVSVFSLCKKFLPIALAVCAVSAGLYFFIGSTLGTGMTEAGAGRVDELLSALEQSYAIGPVTLIPLVVMVICIAMQVPAIPSFLLGVLLAIIEAVVLQGADLGTAVAAANTGVVSNTGFEVLDTLFSTGGIEEMLPTISIVILVMAYVGILQHTGLMQSLIEPIASKLKSFGSLAATTGASGTAFNVLLPDQYPAIALSCKMYGDSFKKHGTPGEVWSNIVNSSAGITSVLIPWNTCSIYMVTILGVTCLEYAPFAFFCYLYPITVAVVAVLFGKKLGWTGGARKAEAKAETVA</sequence>
<evidence type="ECO:0000256" key="9">
    <source>
        <dbReference type="SAM" id="Phobius"/>
    </source>
</evidence>
<dbReference type="PANTHER" id="PTHR33451:SF3">
    <property type="entry name" value="MALATE-2H(+)_NA(+)-LACTATE ANTIPORTER"/>
    <property type="match status" value="1"/>
</dbReference>
<keyword evidence="3" id="KW-0050">Antiport</keyword>
<evidence type="ECO:0000256" key="7">
    <source>
        <dbReference type="ARBA" id="ARBA00023136"/>
    </source>
</evidence>
<keyword evidence="2" id="KW-0813">Transport</keyword>
<evidence type="ECO:0000256" key="6">
    <source>
        <dbReference type="ARBA" id="ARBA00022989"/>
    </source>
</evidence>
<keyword evidence="12" id="KW-1185">Reference proteome</keyword>
<accession>A0A3N0AHY0</accession>
<dbReference type="InterPro" id="IPR052180">
    <property type="entry name" value="NhaC_Na-H+_Antiporter"/>
</dbReference>
<dbReference type="Proteomes" id="UP000267368">
    <property type="component" value="Unassembled WGS sequence"/>
</dbReference>
<dbReference type="EMBL" id="QICB01000001">
    <property type="protein sequence ID" value="RNL21636.1"/>
    <property type="molecule type" value="Genomic_DNA"/>
</dbReference>
<feature type="transmembrane region" description="Helical" evidence="9">
    <location>
        <begin position="438"/>
        <end position="457"/>
    </location>
</feature>
<feature type="domain" description="Na+/H+ antiporter NhaC-like C-terminal" evidence="10">
    <location>
        <begin position="223"/>
        <end position="457"/>
    </location>
</feature>
<feature type="transmembrane region" description="Helical" evidence="9">
    <location>
        <begin position="197"/>
        <end position="219"/>
    </location>
</feature>
<evidence type="ECO:0000256" key="2">
    <source>
        <dbReference type="ARBA" id="ARBA00022448"/>
    </source>
</evidence>